<feature type="transmembrane region" description="Helical" evidence="9">
    <location>
        <begin position="260"/>
        <end position="280"/>
    </location>
</feature>
<reference evidence="11 12" key="1">
    <citation type="submission" date="2023-09" db="EMBL/GenBank/DDBJ databases">
        <title>Pangenome analysis of Batrachochytrium dendrobatidis and related Chytrids.</title>
        <authorList>
            <person name="Yacoub M.N."/>
            <person name="Stajich J.E."/>
            <person name="James T.Y."/>
        </authorList>
    </citation>
    <scope>NUCLEOTIDE SEQUENCE [LARGE SCALE GENOMIC DNA]</scope>
    <source>
        <strain evidence="11 12">JEL0888</strain>
    </source>
</reference>
<sequence length="328" mass="35752">MNDTYPPVPEDAFAPAQVVKTTATVLMMLTATGILTNALVIYAMAVNRARLSFDYVYIVSLVTADTLLCVVLFVSSALSVSWGEPAITTLPGMCIFQTFILEELAGASMFTLMAYAVVSSLSILGRIPQESPKLARGILICIWAVCIVQAGLVVVVEPSSVVAKQSGLYCHFTPKAGLSMSGYMQMVNMVVMIATPVTIAASYGAIWRHIWTIQVRIRQLTRKMEPSTESRSTTAGQPSKWTSQDMLDVAKTNTVYRGMIMSLVFFAAWSPMFMAFAVGLSGGRVSWELDTVALVLSVCNSVANPITALLLDRKLRTALWRLADRRPK</sequence>
<keyword evidence="6 9" id="KW-0472">Membrane</keyword>
<keyword evidence="2" id="KW-1003">Cell membrane</keyword>
<dbReference type="Proteomes" id="UP001527925">
    <property type="component" value="Unassembled WGS sequence"/>
</dbReference>
<keyword evidence="4 9" id="KW-1133">Transmembrane helix</keyword>
<dbReference type="CDD" id="cd00637">
    <property type="entry name" value="7tm_classA_rhodopsin-like"/>
    <property type="match status" value="1"/>
</dbReference>
<evidence type="ECO:0000256" key="6">
    <source>
        <dbReference type="ARBA" id="ARBA00023136"/>
    </source>
</evidence>
<feature type="transmembrane region" description="Helical" evidence="9">
    <location>
        <begin position="23"/>
        <end position="43"/>
    </location>
</feature>
<dbReference type="EMBL" id="JADGIZ020000043">
    <property type="protein sequence ID" value="KAL2913693.1"/>
    <property type="molecule type" value="Genomic_DNA"/>
</dbReference>
<feature type="transmembrane region" description="Helical" evidence="9">
    <location>
        <begin position="186"/>
        <end position="206"/>
    </location>
</feature>
<dbReference type="InterPro" id="IPR000276">
    <property type="entry name" value="GPCR_Rhodpsn"/>
</dbReference>
<dbReference type="SUPFAM" id="SSF81321">
    <property type="entry name" value="Family A G protein-coupled receptor-like"/>
    <property type="match status" value="1"/>
</dbReference>
<dbReference type="PANTHER" id="PTHR24229">
    <property type="entry name" value="NEUROPEPTIDES RECEPTOR"/>
    <property type="match status" value="1"/>
</dbReference>
<protein>
    <recommendedName>
        <fullName evidence="10">G-protein coupled receptors family 1 profile domain-containing protein</fullName>
    </recommendedName>
</protein>
<comment type="caution">
    <text evidence="11">The sequence shown here is derived from an EMBL/GenBank/DDBJ whole genome shotgun (WGS) entry which is preliminary data.</text>
</comment>
<dbReference type="PROSITE" id="PS50262">
    <property type="entry name" value="G_PROTEIN_RECEP_F1_2"/>
    <property type="match status" value="1"/>
</dbReference>
<evidence type="ECO:0000256" key="3">
    <source>
        <dbReference type="ARBA" id="ARBA00022692"/>
    </source>
</evidence>
<dbReference type="PRINTS" id="PR00237">
    <property type="entry name" value="GPCRRHODOPSN"/>
</dbReference>
<dbReference type="Pfam" id="PF00001">
    <property type="entry name" value="7tm_1"/>
    <property type="match status" value="1"/>
</dbReference>
<evidence type="ECO:0000259" key="10">
    <source>
        <dbReference type="PROSITE" id="PS50262"/>
    </source>
</evidence>
<feature type="domain" description="G-protein coupled receptors family 1 profile" evidence="10">
    <location>
        <begin position="36"/>
        <end position="308"/>
    </location>
</feature>
<dbReference type="InterPro" id="IPR017452">
    <property type="entry name" value="GPCR_Rhodpsn_7TM"/>
</dbReference>
<feature type="transmembrane region" description="Helical" evidence="9">
    <location>
        <begin position="105"/>
        <end position="125"/>
    </location>
</feature>
<keyword evidence="7" id="KW-0675">Receptor</keyword>
<evidence type="ECO:0000256" key="2">
    <source>
        <dbReference type="ARBA" id="ARBA00022475"/>
    </source>
</evidence>
<evidence type="ECO:0000256" key="7">
    <source>
        <dbReference type="ARBA" id="ARBA00023170"/>
    </source>
</evidence>
<evidence type="ECO:0000256" key="9">
    <source>
        <dbReference type="SAM" id="Phobius"/>
    </source>
</evidence>
<keyword evidence="3 9" id="KW-0812">Transmembrane</keyword>
<evidence type="ECO:0000256" key="8">
    <source>
        <dbReference type="ARBA" id="ARBA00023224"/>
    </source>
</evidence>
<keyword evidence="5" id="KW-0297">G-protein coupled receptor</keyword>
<evidence type="ECO:0000313" key="12">
    <source>
        <dbReference type="Proteomes" id="UP001527925"/>
    </source>
</evidence>
<name>A0ABR4N2G2_9FUNG</name>
<feature type="transmembrane region" description="Helical" evidence="9">
    <location>
        <begin position="137"/>
        <end position="156"/>
    </location>
</feature>
<keyword evidence="8" id="KW-0807">Transducer</keyword>
<dbReference type="PANTHER" id="PTHR24229:SF40">
    <property type="entry name" value="ALLATOSTATIN C RECEPTOR 1-RELATED"/>
    <property type="match status" value="1"/>
</dbReference>
<gene>
    <name evidence="11" type="ORF">HK105_206853</name>
</gene>
<feature type="transmembrane region" description="Helical" evidence="9">
    <location>
        <begin position="292"/>
        <end position="311"/>
    </location>
</feature>
<accession>A0ABR4N2G2</accession>
<keyword evidence="12" id="KW-1185">Reference proteome</keyword>
<evidence type="ECO:0000313" key="11">
    <source>
        <dbReference type="EMBL" id="KAL2913693.1"/>
    </source>
</evidence>
<evidence type="ECO:0000256" key="1">
    <source>
        <dbReference type="ARBA" id="ARBA00004651"/>
    </source>
</evidence>
<organism evidence="11 12">
    <name type="scientific">Polyrhizophydium stewartii</name>
    <dbReference type="NCBI Taxonomy" id="2732419"/>
    <lineage>
        <taxon>Eukaryota</taxon>
        <taxon>Fungi</taxon>
        <taxon>Fungi incertae sedis</taxon>
        <taxon>Chytridiomycota</taxon>
        <taxon>Chytridiomycota incertae sedis</taxon>
        <taxon>Chytridiomycetes</taxon>
        <taxon>Rhizophydiales</taxon>
        <taxon>Rhizophydiales incertae sedis</taxon>
        <taxon>Polyrhizophydium</taxon>
    </lineage>
</organism>
<feature type="transmembrane region" description="Helical" evidence="9">
    <location>
        <begin position="55"/>
        <end position="78"/>
    </location>
</feature>
<dbReference type="Gene3D" id="1.20.1070.10">
    <property type="entry name" value="Rhodopsin 7-helix transmembrane proteins"/>
    <property type="match status" value="1"/>
</dbReference>
<evidence type="ECO:0000256" key="4">
    <source>
        <dbReference type="ARBA" id="ARBA00022989"/>
    </source>
</evidence>
<comment type="subcellular location">
    <subcellularLocation>
        <location evidence="1">Cell membrane</location>
        <topology evidence="1">Multi-pass membrane protein</topology>
    </subcellularLocation>
</comment>
<proteinExistence type="predicted"/>
<evidence type="ECO:0000256" key="5">
    <source>
        <dbReference type="ARBA" id="ARBA00023040"/>
    </source>
</evidence>